<comment type="caution">
    <text evidence="4">The sequence shown here is derived from an EMBL/GenBank/DDBJ whole genome shotgun (WGS) entry which is preliminary data.</text>
</comment>
<organism evidence="4 5">
    <name type="scientific">Streptacidiphilus monticola</name>
    <dbReference type="NCBI Taxonomy" id="2161674"/>
    <lineage>
        <taxon>Bacteria</taxon>
        <taxon>Bacillati</taxon>
        <taxon>Actinomycetota</taxon>
        <taxon>Actinomycetes</taxon>
        <taxon>Kitasatosporales</taxon>
        <taxon>Streptomycetaceae</taxon>
        <taxon>Streptacidiphilus</taxon>
    </lineage>
</organism>
<gene>
    <name evidence="4" type="ORF">ACFP3V_03350</name>
</gene>
<dbReference type="NCBIfam" id="TIGR00377">
    <property type="entry name" value="ant_ant_sig"/>
    <property type="match status" value="1"/>
</dbReference>
<dbReference type="Gene3D" id="3.30.750.24">
    <property type="entry name" value="STAS domain"/>
    <property type="match status" value="1"/>
</dbReference>
<dbReference type="Pfam" id="PF01740">
    <property type="entry name" value="STAS"/>
    <property type="match status" value="1"/>
</dbReference>
<dbReference type="CDD" id="cd07043">
    <property type="entry name" value="STAS_anti-anti-sigma_factors"/>
    <property type="match status" value="1"/>
</dbReference>
<dbReference type="PROSITE" id="PS50801">
    <property type="entry name" value="STAS"/>
    <property type="match status" value="1"/>
</dbReference>
<proteinExistence type="inferred from homology"/>
<dbReference type="EMBL" id="JBHSQJ010000010">
    <property type="protein sequence ID" value="MFC5906260.1"/>
    <property type="molecule type" value="Genomic_DNA"/>
</dbReference>
<dbReference type="InterPro" id="IPR003658">
    <property type="entry name" value="Anti-sigma_ant"/>
</dbReference>
<evidence type="ECO:0000256" key="1">
    <source>
        <dbReference type="ARBA" id="ARBA00009013"/>
    </source>
</evidence>
<keyword evidence="5" id="KW-1185">Reference proteome</keyword>
<dbReference type="SUPFAM" id="SSF52091">
    <property type="entry name" value="SpoIIaa-like"/>
    <property type="match status" value="1"/>
</dbReference>
<reference evidence="5" key="1">
    <citation type="journal article" date="2019" name="Int. J. Syst. Evol. Microbiol.">
        <title>The Global Catalogue of Microorganisms (GCM) 10K type strain sequencing project: providing services to taxonomists for standard genome sequencing and annotation.</title>
        <authorList>
            <consortium name="The Broad Institute Genomics Platform"/>
            <consortium name="The Broad Institute Genome Sequencing Center for Infectious Disease"/>
            <person name="Wu L."/>
            <person name="Ma J."/>
        </authorList>
    </citation>
    <scope>NUCLEOTIDE SEQUENCE [LARGE SCALE GENOMIC DNA]</scope>
    <source>
        <strain evidence="5">JCM 4816</strain>
    </source>
</reference>
<sequence>MPAVSGESSAGGAMRPVPVDVQVETEVPGVVVCRLAGELDLDTVDGAEAALLEALPPGGVLIADLGGIAFFDSTGVNLLLRVRREALERDCEFRVACLSERLLRIFEITGVDQILPFYGSLAEARVGG</sequence>
<dbReference type="PANTHER" id="PTHR33495">
    <property type="entry name" value="ANTI-SIGMA FACTOR ANTAGONIST TM_1081-RELATED-RELATED"/>
    <property type="match status" value="1"/>
</dbReference>
<evidence type="ECO:0000259" key="3">
    <source>
        <dbReference type="PROSITE" id="PS50801"/>
    </source>
</evidence>
<dbReference type="InterPro" id="IPR002645">
    <property type="entry name" value="STAS_dom"/>
</dbReference>
<name>A0ABW1FUW3_9ACTN</name>
<feature type="domain" description="STAS" evidence="3">
    <location>
        <begin position="28"/>
        <end position="124"/>
    </location>
</feature>
<dbReference type="Proteomes" id="UP001596174">
    <property type="component" value="Unassembled WGS sequence"/>
</dbReference>
<accession>A0ABW1FUW3</accession>
<dbReference type="InterPro" id="IPR036513">
    <property type="entry name" value="STAS_dom_sf"/>
</dbReference>
<evidence type="ECO:0000313" key="5">
    <source>
        <dbReference type="Proteomes" id="UP001596174"/>
    </source>
</evidence>
<protein>
    <recommendedName>
        <fullName evidence="2">Anti-sigma factor antagonist</fullName>
    </recommendedName>
</protein>
<comment type="similarity">
    <text evidence="1 2">Belongs to the anti-sigma-factor antagonist family.</text>
</comment>
<dbReference type="PANTHER" id="PTHR33495:SF2">
    <property type="entry name" value="ANTI-SIGMA FACTOR ANTAGONIST TM_1081-RELATED"/>
    <property type="match status" value="1"/>
</dbReference>
<dbReference type="RefSeq" id="WP_380579496.1">
    <property type="nucleotide sequence ID" value="NZ_JBHSQJ010000010.1"/>
</dbReference>
<evidence type="ECO:0000256" key="2">
    <source>
        <dbReference type="RuleBase" id="RU003749"/>
    </source>
</evidence>
<evidence type="ECO:0000313" key="4">
    <source>
        <dbReference type="EMBL" id="MFC5906260.1"/>
    </source>
</evidence>